<keyword evidence="2" id="KW-1185">Reference proteome</keyword>
<reference evidence="2" key="1">
    <citation type="journal article" date="2019" name="Int. J. Syst. Evol. Microbiol.">
        <title>The Global Catalogue of Microorganisms (GCM) 10K type strain sequencing project: providing services to taxonomists for standard genome sequencing and annotation.</title>
        <authorList>
            <consortium name="The Broad Institute Genomics Platform"/>
            <consortium name="The Broad Institute Genome Sequencing Center for Infectious Disease"/>
            <person name="Wu L."/>
            <person name="Ma J."/>
        </authorList>
    </citation>
    <scope>NUCLEOTIDE SEQUENCE [LARGE SCALE GENOMIC DNA]</scope>
    <source>
        <strain evidence="2">CGMCC 1.16031</strain>
    </source>
</reference>
<sequence length="100" mass="11414">MNQTNITPEHIKQLCQQIDELLASPDFDTEQLNLLLAERDSAINLQLAQLQGDALRVFSQQQLDYNQHILAVVKGEFGQIESQLGNFMKARKAIKKYKKS</sequence>
<accession>A0ABW1XGY2</accession>
<dbReference type="RefSeq" id="WP_131257372.1">
    <property type="nucleotide sequence ID" value="NZ_JBHSUS010000001.1"/>
</dbReference>
<gene>
    <name evidence="1" type="ORF">ACFP85_04115</name>
</gene>
<dbReference type="EMBL" id="JBHSUS010000001">
    <property type="protein sequence ID" value="MFC6439333.1"/>
    <property type="molecule type" value="Genomic_DNA"/>
</dbReference>
<name>A0ABW1XGY2_9ALTE</name>
<evidence type="ECO:0000313" key="2">
    <source>
        <dbReference type="Proteomes" id="UP001596364"/>
    </source>
</evidence>
<proteinExistence type="predicted"/>
<evidence type="ECO:0000313" key="1">
    <source>
        <dbReference type="EMBL" id="MFC6439333.1"/>
    </source>
</evidence>
<comment type="caution">
    <text evidence="1">The sequence shown here is derived from an EMBL/GenBank/DDBJ whole genome shotgun (WGS) entry which is preliminary data.</text>
</comment>
<dbReference type="Proteomes" id="UP001596364">
    <property type="component" value="Unassembled WGS sequence"/>
</dbReference>
<protein>
    <submittedName>
        <fullName evidence="1">Uncharacterized protein</fullName>
    </submittedName>
</protein>
<organism evidence="1 2">
    <name type="scientific">Pseudobowmanella zhangzhouensis</name>
    <dbReference type="NCBI Taxonomy" id="1537679"/>
    <lineage>
        <taxon>Bacteria</taxon>
        <taxon>Pseudomonadati</taxon>
        <taxon>Pseudomonadota</taxon>
        <taxon>Gammaproteobacteria</taxon>
        <taxon>Alteromonadales</taxon>
        <taxon>Alteromonadaceae</taxon>
    </lineage>
</organism>